<sequence length="145" mass="17009">MLDKHVLKSAKWRASWVGGTKYEVRNFDGEKFTIGIDIKYCSCRLWALYGLPYEHVVCVIYAHSGDPHEFVDSCYSSTINPINGENMWVSQPNVPIILPSVYRVPIRRPKKARRREKDELENKTKWRRCNTSHTCQNYDTYGHNK</sequence>
<proteinExistence type="predicted"/>
<evidence type="ECO:0000313" key="7">
    <source>
        <dbReference type="Proteomes" id="UP001327560"/>
    </source>
</evidence>
<dbReference type="SMART" id="SM00575">
    <property type="entry name" value="ZnF_PMZ"/>
    <property type="match status" value="1"/>
</dbReference>
<reference evidence="6 7" key="1">
    <citation type="submission" date="2023-10" db="EMBL/GenBank/DDBJ databases">
        <title>Chromosome-scale genome assembly provides insights into flower coloration mechanisms of Canna indica.</title>
        <authorList>
            <person name="Li C."/>
        </authorList>
    </citation>
    <scope>NUCLEOTIDE SEQUENCE [LARGE SCALE GENOMIC DNA]</scope>
    <source>
        <tissue evidence="6">Flower</tissue>
    </source>
</reference>
<dbReference type="GO" id="GO:0008270">
    <property type="term" value="F:zinc ion binding"/>
    <property type="evidence" value="ECO:0007669"/>
    <property type="project" value="UniProtKB-KW"/>
</dbReference>
<organism evidence="6 7">
    <name type="scientific">Canna indica</name>
    <name type="common">Indian-shot</name>
    <dbReference type="NCBI Taxonomy" id="4628"/>
    <lineage>
        <taxon>Eukaryota</taxon>
        <taxon>Viridiplantae</taxon>
        <taxon>Streptophyta</taxon>
        <taxon>Embryophyta</taxon>
        <taxon>Tracheophyta</taxon>
        <taxon>Spermatophyta</taxon>
        <taxon>Magnoliopsida</taxon>
        <taxon>Liliopsida</taxon>
        <taxon>Zingiberales</taxon>
        <taxon>Cannaceae</taxon>
        <taxon>Canna</taxon>
    </lineage>
</organism>
<feature type="domain" description="SWIM-type" evidence="5">
    <location>
        <begin position="32"/>
        <end position="64"/>
    </location>
</feature>
<accession>A0AAQ3QCT4</accession>
<dbReference type="PROSITE" id="PS50966">
    <property type="entry name" value="ZF_SWIM"/>
    <property type="match status" value="1"/>
</dbReference>
<dbReference type="EMBL" id="CP136893">
    <property type="protein sequence ID" value="WOL04378.1"/>
    <property type="molecule type" value="Genomic_DNA"/>
</dbReference>
<keyword evidence="2 4" id="KW-0863">Zinc-finger</keyword>
<keyword evidence="1" id="KW-0479">Metal-binding</keyword>
<dbReference type="InterPro" id="IPR006564">
    <property type="entry name" value="Znf_PMZ"/>
</dbReference>
<keyword evidence="3" id="KW-0862">Zinc</keyword>
<protein>
    <recommendedName>
        <fullName evidence="5">SWIM-type domain-containing protein</fullName>
    </recommendedName>
</protein>
<evidence type="ECO:0000256" key="3">
    <source>
        <dbReference type="ARBA" id="ARBA00022833"/>
    </source>
</evidence>
<evidence type="ECO:0000256" key="2">
    <source>
        <dbReference type="ARBA" id="ARBA00022771"/>
    </source>
</evidence>
<dbReference type="InterPro" id="IPR007527">
    <property type="entry name" value="Znf_SWIM"/>
</dbReference>
<name>A0AAQ3QCT4_9LILI</name>
<dbReference type="PANTHER" id="PTHR31973">
    <property type="entry name" value="POLYPROTEIN, PUTATIVE-RELATED"/>
    <property type="match status" value="1"/>
</dbReference>
<dbReference type="Proteomes" id="UP001327560">
    <property type="component" value="Chromosome 4"/>
</dbReference>
<evidence type="ECO:0000259" key="5">
    <source>
        <dbReference type="PROSITE" id="PS50966"/>
    </source>
</evidence>
<evidence type="ECO:0000313" key="6">
    <source>
        <dbReference type="EMBL" id="WOL04378.1"/>
    </source>
</evidence>
<evidence type="ECO:0000256" key="1">
    <source>
        <dbReference type="ARBA" id="ARBA00022723"/>
    </source>
</evidence>
<dbReference type="AlphaFoldDB" id="A0AAQ3QCT4"/>
<keyword evidence="7" id="KW-1185">Reference proteome</keyword>
<dbReference type="PANTHER" id="PTHR31973:SF187">
    <property type="entry name" value="MUTATOR TRANSPOSASE MUDRA PROTEIN"/>
    <property type="match status" value="1"/>
</dbReference>
<gene>
    <name evidence="6" type="ORF">Cni_G13099</name>
</gene>
<evidence type="ECO:0000256" key="4">
    <source>
        <dbReference type="PROSITE-ProRule" id="PRU00325"/>
    </source>
</evidence>